<evidence type="ECO:0000313" key="3">
    <source>
        <dbReference type="Proteomes" id="UP000314294"/>
    </source>
</evidence>
<proteinExistence type="predicted"/>
<keyword evidence="3" id="KW-1185">Reference proteome</keyword>
<protein>
    <submittedName>
        <fullName evidence="2">Uncharacterized protein</fullName>
    </submittedName>
</protein>
<dbReference type="Proteomes" id="UP000314294">
    <property type="component" value="Unassembled WGS sequence"/>
</dbReference>
<name>A0A4Z2HN80_9TELE</name>
<accession>A0A4Z2HN80</accession>
<gene>
    <name evidence="2" type="ORF">EYF80_022538</name>
</gene>
<evidence type="ECO:0000256" key="1">
    <source>
        <dbReference type="SAM" id="MobiDB-lite"/>
    </source>
</evidence>
<reference evidence="2 3" key="1">
    <citation type="submission" date="2019-03" db="EMBL/GenBank/DDBJ databases">
        <title>First draft genome of Liparis tanakae, snailfish: a comprehensive survey of snailfish specific genes.</title>
        <authorList>
            <person name="Kim W."/>
            <person name="Song I."/>
            <person name="Jeong J.-H."/>
            <person name="Kim D."/>
            <person name="Kim S."/>
            <person name="Ryu S."/>
            <person name="Song J.Y."/>
            <person name="Lee S.K."/>
        </authorList>
    </citation>
    <scope>NUCLEOTIDE SEQUENCE [LARGE SCALE GENOMIC DNA]</scope>
    <source>
        <tissue evidence="2">Muscle</tissue>
    </source>
</reference>
<feature type="region of interest" description="Disordered" evidence="1">
    <location>
        <begin position="1"/>
        <end position="34"/>
    </location>
</feature>
<dbReference type="EMBL" id="SRLO01000206">
    <property type="protein sequence ID" value="TNN67289.1"/>
    <property type="molecule type" value="Genomic_DNA"/>
</dbReference>
<sequence>MVIRATMKTKRRNGEESDRQGARDWEESRLKGRREPRSLAILMTSQLYEEAFMPKSSRNLKACMRGD</sequence>
<evidence type="ECO:0000313" key="2">
    <source>
        <dbReference type="EMBL" id="TNN67289.1"/>
    </source>
</evidence>
<organism evidence="2 3">
    <name type="scientific">Liparis tanakae</name>
    <name type="common">Tanaka's snailfish</name>
    <dbReference type="NCBI Taxonomy" id="230148"/>
    <lineage>
        <taxon>Eukaryota</taxon>
        <taxon>Metazoa</taxon>
        <taxon>Chordata</taxon>
        <taxon>Craniata</taxon>
        <taxon>Vertebrata</taxon>
        <taxon>Euteleostomi</taxon>
        <taxon>Actinopterygii</taxon>
        <taxon>Neopterygii</taxon>
        <taxon>Teleostei</taxon>
        <taxon>Neoteleostei</taxon>
        <taxon>Acanthomorphata</taxon>
        <taxon>Eupercaria</taxon>
        <taxon>Perciformes</taxon>
        <taxon>Cottioidei</taxon>
        <taxon>Cottales</taxon>
        <taxon>Liparidae</taxon>
        <taxon>Liparis</taxon>
    </lineage>
</organism>
<feature type="compositionally biased region" description="Basic and acidic residues" evidence="1">
    <location>
        <begin position="12"/>
        <end position="34"/>
    </location>
</feature>
<dbReference type="AlphaFoldDB" id="A0A4Z2HN80"/>
<comment type="caution">
    <text evidence="2">The sequence shown here is derived from an EMBL/GenBank/DDBJ whole genome shotgun (WGS) entry which is preliminary data.</text>
</comment>